<feature type="region of interest" description="Disordered" evidence="1">
    <location>
        <begin position="1"/>
        <end position="72"/>
    </location>
</feature>
<dbReference type="EMBL" id="JAWJWE010000041">
    <property type="protein sequence ID" value="KAK6618706.1"/>
    <property type="molecule type" value="Genomic_DNA"/>
</dbReference>
<protein>
    <submittedName>
        <fullName evidence="2">Uncharacterized protein</fullName>
    </submittedName>
</protein>
<gene>
    <name evidence="2" type="ORF">RUM43_013097</name>
</gene>
<proteinExistence type="predicted"/>
<evidence type="ECO:0000313" key="2">
    <source>
        <dbReference type="EMBL" id="KAK6618706.1"/>
    </source>
</evidence>
<dbReference type="Proteomes" id="UP001372834">
    <property type="component" value="Unassembled WGS sequence"/>
</dbReference>
<comment type="caution">
    <text evidence="2">The sequence shown here is derived from an EMBL/GenBank/DDBJ whole genome shotgun (WGS) entry which is preliminary data.</text>
</comment>
<feature type="compositionally biased region" description="Polar residues" evidence="1">
    <location>
        <begin position="30"/>
        <end position="39"/>
    </location>
</feature>
<evidence type="ECO:0000313" key="3">
    <source>
        <dbReference type="Proteomes" id="UP001372834"/>
    </source>
</evidence>
<sequence length="231" mass="25630">MSPKDRLTGHGGGSSPFSAPSHHHHHHRTNAVSGGNTTMAPHHSTDFQPPYFPPPFPPPHHQAASPTTAQSHHQLDYLNSVTVTDPYSQTLNSLHQTAQAAAAAHHYNQLTAAAVSQRTTHDVLRRDGDSLHVTFSSSVFYIYKRATTNSEDTKDTILYTSLKILRKFAFWGMQSLEFTKTLSNMHASFPYESSRGREYGRRPDVIVPGLDQDNLVLHSALASVEDQQEII</sequence>
<dbReference type="AlphaFoldDB" id="A0AAN8PTB3"/>
<evidence type="ECO:0000256" key="1">
    <source>
        <dbReference type="SAM" id="MobiDB-lite"/>
    </source>
</evidence>
<organism evidence="2 3">
    <name type="scientific">Polyplax serrata</name>
    <name type="common">Common mouse louse</name>
    <dbReference type="NCBI Taxonomy" id="468196"/>
    <lineage>
        <taxon>Eukaryota</taxon>
        <taxon>Metazoa</taxon>
        <taxon>Ecdysozoa</taxon>
        <taxon>Arthropoda</taxon>
        <taxon>Hexapoda</taxon>
        <taxon>Insecta</taxon>
        <taxon>Pterygota</taxon>
        <taxon>Neoptera</taxon>
        <taxon>Paraneoptera</taxon>
        <taxon>Psocodea</taxon>
        <taxon>Troctomorpha</taxon>
        <taxon>Phthiraptera</taxon>
        <taxon>Anoplura</taxon>
        <taxon>Polyplacidae</taxon>
        <taxon>Polyplax</taxon>
    </lineage>
</organism>
<reference evidence="2 3" key="1">
    <citation type="submission" date="2023-10" db="EMBL/GenBank/DDBJ databases">
        <title>Genomes of two closely related lineages of the louse Polyplax serrata with different host specificities.</title>
        <authorList>
            <person name="Martinu J."/>
            <person name="Tarabai H."/>
            <person name="Stefka J."/>
            <person name="Hypsa V."/>
        </authorList>
    </citation>
    <scope>NUCLEOTIDE SEQUENCE [LARGE SCALE GENOMIC DNA]</scope>
    <source>
        <strain evidence="2">HR10_N</strain>
    </source>
</reference>
<name>A0AAN8PTB3_POLSC</name>
<feature type="compositionally biased region" description="Pro residues" evidence="1">
    <location>
        <begin position="50"/>
        <end position="60"/>
    </location>
</feature>
<accession>A0AAN8PTB3</accession>